<dbReference type="InterPro" id="IPR051063">
    <property type="entry name" value="PDI"/>
</dbReference>
<evidence type="ECO:0000256" key="3">
    <source>
        <dbReference type="ARBA" id="ARBA00022737"/>
    </source>
</evidence>
<evidence type="ECO:0000256" key="6">
    <source>
        <dbReference type="SAM" id="MobiDB-lite"/>
    </source>
</evidence>
<keyword evidence="2 7" id="KW-0732">Signal</keyword>
<dbReference type="GO" id="GO:0006457">
    <property type="term" value="P:protein folding"/>
    <property type="evidence" value="ECO:0007669"/>
    <property type="project" value="TreeGrafter"/>
</dbReference>
<evidence type="ECO:0000259" key="8">
    <source>
        <dbReference type="PROSITE" id="PS51352"/>
    </source>
</evidence>
<feature type="region of interest" description="Disordered" evidence="6">
    <location>
        <begin position="505"/>
        <end position="525"/>
    </location>
</feature>
<organism evidence="9 10">
    <name type="scientific">Cloeon dipterum</name>
    <dbReference type="NCBI Taxonomy" id="197152"/>
    <lineage>
        <taxon>Eukaryota</taxon>
        <taxon>Metazoa</taxon>
        <taxon>Ecdysozoa</taxon>
        <taxon>Arthropoda</taxon>
        <taxon>Hexapoda</taxon>
        <taxon>Insecta</taxon>
        <taxon>Pterygota</taxon>
        <taxon>Palaeoptera</taxon>
        <taxon>Ephemeroptera</taxon>
        <taxon>Pisciforma</taxon>
        <taxon>Baetidae</taxon>
        <taxon>Cloeon</taxon>
    </lineage>
</organism>
<feature type="chain" id="PRO_5035911210" description="Thioredoxin domain-containing protein" evidence="7">
    <location>
        <begin position="26"/>
        <end position="646"/>
    </location>
</feature>
<dbReference type="NCBIfam" id="TIGR01126">
    <property type="entry name" value="pdi_dom"/>
    <property type="match status" value="1"/>
</dbReference>
<comment type="caution">
    <text evidence="9">The sequence shown here is derived from an EMBL/GenBank/DDBJ whole genome shotgun (WGS) entry which is preliminary data.</text>
</comment>
<dbReference type="GO" id="GO:0005783">
    <property type="term" value="C:endoplasmic reticulum"/>
    <property type="evidence" value="ECO:0007669"/>
    <property type="project" value="TreeGrafter"/>
</dbReference>
<feature type="compositionally biased region" description="Pro residues" evidence="6">
    <location>
        <begin position="509"/>
        <end position="519"/>
    </location>
</feature>
<gene>
    <name evidence="9" type="ORF">CLODIP_2_CD06068</name>
</gene>
<dbReference type="Gene3D" id="3.40.30.10">
    <property type="entry name" value="Glutaredoxin"/>
    <property type="match status" value="5"/>
</dbReference>
<evidence type="ECO:0000256" key="4">
    <source>
        <dbReference type="ARBA" id="ARBA00023284"/>
    </source>
</evidence>
<name>A0A8S1D5T9_9INSE</name>
<dbReference type="InterPro" id="IPR017937">
    <property type="entry name" value="Thioredoxin_CS"/>
</dbReference>
<dbReference type="PROSITE" id="PS51352">
    <property type="entry name" value="THIOREDOXIN_2"/>
    <property type="match status" value="4"/>
</dbReference>
<dbReference type="Pfam" id="PF00085">
    <property type="entry name" value="Thioredoxin"/>
    <property type="match status" value="4"/>
</dbReference>
<evidence type="ECO:0000313" key="9">
    <source>
        <dbReference type="EMBL" id="CAB3376867.1"/>
    </source>
</evidence>
<feature type="domain" description="Thioredoxin" evidence="8">
    <location>
        <begin position="270"/>
        <end position="382"/>
    </location>
</feature>
<dbReference type="PROSITE" id="PS00194">
    <property type="entry name" value="THIOREDOXIN_1"/>
    <property type="match status" value="2"/>
</dbReference>
<dbReference type="PANTHER" id="PTHR45672:SF2">
    <property type="entry name" value="PROTEIN DISULFIDE-ISOMERASE A5"/>
    <property type="match status" value="1"/>
</dbReference>
<dbReference type="OrthoDB" id="74910at2759"/>
<feature type="domain" description="Thioredoxin" evidence="8">
    <location>
        <begin position="383"/>
        <end position="509"/>
    </location>
</feature>
<dbReference type="InterPro" id="IPR005788">
    <property type="entry name" value="PDI_thioredoxin-like_dom"/>
</dbReference>
<feature type="domain" description="Thioredoxin" evidence="8">
    <location>
        <begin position="134"/>
        <end position="263"/>
    </location>
</feature>
<dbReference type="AlphaFoldDB" id="A0A8S1D5T9"/>
<dbReference type="PANTHER" id="PTHR45672">
    <property type="entry name" value="PROTEIN DISULFIDE-ISOMERASE C17H9.14C-RELATED"/>
    <property type="match status" value="1"/>
</dbReference>
<feature type="signal peptide" evidence="7">
    <location>
        <begin position="1"/>
        <end position="25"/>
    </location>
</feature>
<dbReference type="CDD" id="cd02997">
    <property type="entry name" value="PDI_a_PDIR"/>
    <property type="match status" value="3"/>
</dbReference>
<comment type="similarity">
    <text evidence="1 5">Belongs to the protein disulfide isomerase family.</text>
</comment>
<evidence type="ECO:0000256" key="2">
    <source>
        <dbReference type="ARBA" id="ARBA00022729"/>
    </source>
</evidence>
<protein>
    <recommendedName>
        <fullName evidence="8">Thioredoxin domain-containing protein</fullName>
    </recommendedName>
</protein>
<dbReference type="PRINTS" id="PR00421">
    <property type="entry name" value="THIOREDOXIN"/>
</dbReference>
<evidence type="ECO:0000256" key="1">
    <source>
        <dbReference type="ARBA" id="ARBA00006347"/>
    </source>
</evidence>
<proteinExistence type="inferred from homology"/>
<keyword evidence="3" id="KW-0677">Repeat</keyword>
<feature type="domain" description="Thioredoxin" evidence="8">
    <location>
        <begin position="510"/>
        <end position="637"/>
    </location>
</feature>
<evidence type="ECO:0000256" key="5">
    <source>
        <dbReference type="RuleBase" id="RU004208"/>
    </source>
</evidence>
<reference evidence="9 10" key="1">
    <citation type="submission" date="2020-04" db="EMBL/GenBank/DDBJ databases">
        <authorList>
            <person name="Alioto T."/>
            <person name="Alioto T."/>
            <person name="Gomez Garrido J."/>
        </authorList>
    </citation>
    <scope>NUCLEOTIDE SEQUENCE [LARGE SCALE GENOMIC DNA]</scope>
</reference>
<dbReference type="Proteomes" id="UP000494165">
    <property type="component" value="Unassembled WGS sequence"/>
</dbReference>
<keyword evidence="4" id="KW-0676">Redox-active center</keyword>
<dbReference type="EMBL" id="CADEPI010000135">
    <property type="protein sequence ID" value="CAB3376867.1"/>
    <property type="molecule type" value="Genomic_DNA"/>
</dbReference>
<dbReference type="InterPro" id="IPR036249">
    <property type="entry name" value="Thioredoxin-like_sf"/>
</dbReference>
<feature type="region of interest" description="Disordered" evidence="6">
    <location>
        <begin position="380"/>
        <end position="399"/>
    </location>
</feature>
<dbReference type="InterPro" id="IPR013766">
    <property type="entry name" value="Thioredoxin_domain"/>
</dbReference>
<dbReference type="SUPFAM" id="SSF52833">
    <property type="entry name" value="Thioredoxin-like"/>
    <property type="match status" value="5"/>
</dbReference>
<sequence length="646" mass="72923">MWPRKAVVFCALLCAIFLSVELANAKQGGPTDKKGPLEEITDAKEFKKLLRTKNNVLVLFVSTTKRTYFTVKMFKEAAEAVKGQGTLAFVDCYGENGKKMCKKLKVKPDPQILRHYKDGEFNRDYDRQLSVTSIVNFMRDPTGDMPWEEDADSADVVHIPDISALNKAIKKEAKPLMVMFYAPWCGFCKTLKPEYAEAAKELRGQAVMAAIDVNRPENSAIRQLFNITGFPTLLYFENGAMKYTYEGDNKRDALISFMKDPQKQPEKVVEKHWSDSPSEVLHLTKDTFDDAIKEHSSLLVMFYAPWCGHCKKMKPEYEQAAEKLKSDKIAGRLAAVDATREGPLASQFNVRGYPSIKYFKDGQLAFDANVREADKIIEFMKDPKEPPPPPAPEKAWSEETSEVAHLTDETFKPFLKKKKHVLVMFYAPWCGHCKKAKPEFNTAAEKFKEDPKVEFAAVDCTAQQSVCSAYDVKGYPTIKYFSYLNKEKFDYAGGRTADDFISFMNNPQSAPPPPPPPSPHSEWGHLPGAEHLLHLTESNFTSIDSKDNVLVMFYAPWCGHCKAMKGDYAVAAEKVQQESKNSWLATVDATAQQGLQRKFNIRGFPTLKLFKRGREVKDYDQGRGTADLVAFMKTAASAKDELNNYC</sequence>
<accession>A0A8S1D5T9</accession>
<keyword evidence="10" id="KW-1185">Reference proteome</keyword>
<evidence type="ECO:0000256" key="7">
    <source>
        <dbReference type="SAM" id="SignalP"/>
    </source>
</evidence>
<dbReference type="GO" id="GO:0003756">
    <property type="term" value="F:protein disulfide isomerase activity"/>
    <property type="evidence" value="ECO:0007669"/>
    <property type="project" value="InterPro"/>
</dbReference>
<evidence type="ECO:0000313" key="10">
    <source>
        <dbReference type="Proteomes" id="UP000494165"/>
    </source>
</evidence>
<dbReference type="InterPro" id="IPR046374">
    <property type="entry name" value="PDI_a_PDIR"/>
</dbReference>